<dbReference type="InterPro" id="IPR036291">
    <property type="entry name" value="NAD(P)-bd_dom_sf"/>
</dbReference>
<gene>
    <name evidence="3" type="ORF">OG442_19100</name>
</gene>
<dbReference type="Proteomes" id="UP001432209">
    <property type="component" value="Chromosome"/>
</dbReference>
<organism evidence="3 4">
    <name type="scientific">Streptomyces niveus</name>
    <name type="common">Streptomyces spheroides</name>
    <dbReference type="NCBI Taxonomy" id="193462"/>
    <lineage>
        <taxon>Bacteria</taxon>
        <taxon>Bacillati</taxon>
        <taxon>Actinomycetota</taxon>
        <taxon>Actinomycetes</taxon>
        <taxon>Kitasatosporales</taxon>
        <taxon>Streptomycetaceae</taxon>
        <taxon>Streptomyces</taxon>
    </lineage>
</organism>
<evidence type="ECO:0000256" key="1">
    <source>
        <dbReference type="ARBA" id="ARBA00023002"/>
    </source>
</evidence>
<dbReference type="PRINTS" id="PR00081">
    <property type="entry name" value="GDHRDH"/>
</dbReference>
<reference evidence="3" key="1">
    <citation type="submission" date="2022-10" db="EMBL/GenBank/DDBJ databases">
        <title>The complete genomes of actinobacterial strains from the NBC collection.</title>
        <authorList>
            <person name="Joergensen T.S."/>
            <person name="Alvarez Arevalo M."/>
            <person name="Sterndorff E.B."/>
            <person name="Faurdal D."/>
            <person name="Vuksanovic O."/>
            <person name="Mourched A.-S."/>
            <person name="Charusanti P."/>
            <person name="Shaw S."/>
            <person name="Blin K."/>
            <person name="Weber T."/>
        </authorList>
    </citation>
    <scope>NUCLEOTIDE SEQUENCE</scope>
    <source>
        <strain evidence="3">NBC_01432</strain>
    </source>
</reference>
<dbReference type="PRINTS" id="PR00080">
    <property type="entry name" value="SDRFAMILY"/>
</dbReference>
<proteinExistence type="inferred from homology"/>
<keyword evidence="1" id="KW-0560">Oxidoreductase</keyword>
<dbReference type="Gene3D" id="3.40.50.720">
    <property type="entry name" value="NAD(P)-binding Rossmann-like Domain"/>
    <property type="match status" value="1"/>
</dbReference>
<name>A0ABZ2A465_STRNV</name>
<comment type="similarity">
    <text evidence="2">Belongs to the short-chain dehydrogenases/reductases (SDR) family.</text>
</comment>
<dbReference type="PANTHER" id="PTHR43157:SF31">
    <property type="entry name" value="PHOSPHATIDYLINOSITOL-GLYCAN BIOSYNTHESIS CLASS F PROTEIN"/>
    <property type="match status" value="1"/>
</dbReference>
<keyword evidence="4" id="KW-1185">Reference proteome</keyword>
<accession>A0ABZ2A465</accession>
<dbReference type="RefSeq" id="WP_329077092.1">
    <property type="nucleotide sequence ID" value="NZ_CP109393.1"/>
</dbReference>
<protein>
    <submittedName>
        <fullName evidence="3">SDR family NAD(P)-dependent oxidoreductase</fullName>
    </submittedName>
</protein>
<evidence type="ECO:0000256" key="2">
    <source>
        <dbReference type="RuleBase" id="RU000363"/>
    </source>
</evidence>
<evidence type="ECO:0000313" key="4">
    <source>
        <dbReference type="Proteomes" id="UP001432209"/>
    </source>
</evidence>
<evidence type="ECO:0000313" key="3">
    <source>
        <dbReference type="EMBL" id="WUX53487.1"/>
    </source>
</evidence>
<dbReference type="Pfam" id="PF00106">
    <property type="entry name" value="adh_short"/>
    <property type="match status" value="1"/>
</dbReference>
<sequence>MTRPVAVVTGATSGLGRIAALDLAGRGYRIGMVARSRTKADAMTSELKAVAGDVPVDVFYADLGLISHARRVGQEIAAFYPRLDVLVNNAGLHAFSQRTTTEGFADMTAVNYLGPFVLTHALTDRLLGSAPSRIVNVASEASQQAKSIAPAEDLRHVAPYTRRASMPLYGRTKLMTIMWTQELARRLDPAKVTVNCCDPGFNATGLGRDLPGSTVLQRVLNTLRIGDPRKGAGIIVRLATDPAFAHTSGGYFSVRDAKPLECPEPGRDPRVQKELWDQTMALLADRGAFG</sequence>
<dbReference type="EMBL" id="CP109495">
    <property type="protein sequence ID" value="WUX53487.1"/>
    <property type="molecule type" value="Genomic_DNA"/>
</dbReference>
<dbReference type="PANTHER" id="PTHR43157">
    <property type="entry name" value="PHOSPHATIDYLINOSITOL-GLYCAN BIOSYNTHESIS CLASS F PROTEIN-RELATED"/>
    <property type="match status" value="1"/>
</dbReference>
<dbReference type="InterPro" id="IPR002347">
    <property type="entry name" value="SDR_fam"/>
</dbReference>
<dbReference type="SUPFAM" id="SSF51735">
    <property type="entry name" value="NAD(P)-binding Rossmann-fold domains"/>
    <property type="match status" value="1"/>
</dbReference>